<proteinExistence type="predicted"/>
<feature type="transmembrane region" description="Helical" evidence="1">
    <location>
        <begin position="49"/>
        <end position="69"/>
    </location>
</feature>
<keyword evidence="1" id="KW-1133">Transmembrane helix</keyword>
<keyword evidence="1" id="KW-0472">Membrane</keyword>
<name>A0A7S1USE5_9STRA</name>
<dbReference type="EMBL" id="HBGK01011700">
    <property type="protein sequence ID" value="CAD9277154.1"/>
    <property type="molecule type" value="Transcribed_RNA"/>
</dbReference>
<evidence type="ECO:0000256" key="1">
    <source>
        <dbReference type="SAM" id="Phobius"/>
    </source>
</evidence>
<gene>
    <name evidence="2" type="ORF">GOCE00092_LOCUS6063</name>
</gene>
<protein>
    <submittedName>
        <fullName evidence="2">Uncharacterized protein</fullName>
    </submittedName>
</protein>
<feature type="transmembrane region" description="Helical" evidence="1">
    <location>
        <begin position="118"/>
        <end position="145"/>
    </location>
</feature>
<accession>A0A7S1USE5</accession>
<dbReference type="AlphaFoldDB" id="A0A7S1USE5"/>
<reference evidence="2" key="1">
    <citation type="submission" date="2021-01" db="EMBL/GenBank/DDBJ databases">
        <authorList>
            <person name="Corre E."/>
            <person name="Pelletier E."/>
            <person name="Niang G."/>
            <person name="Scheremetjew M."/>
            <person name="Finn R."/>
            <person name="Kale V."/>
            <person name="Holt S."/>
            <person name="Cochrane G."/>
            <person name="Meng A."/>
            <person name="Brown T."/>
            <person name="Cohen L."/>
        </authorList>
    </citation>
    <scope>NUCLEOTIDE SEQUENCE</scope>
    <source>
        <strain evidence="2">CCMP 410</strain>
    </source>
</reference>
<evidence type="ECO:0000313" key="2">
    <source>
        <dbReference type="EMBL" id="CAD9277154.1"/>
    </source>
</evidence>
<organism evidence="2">
    <name type="scientific">Grammatophora oceanica</name>
    <dbReference type="NCBI Taxonomy" id="210454"/>
    <lineage>
        <taxon>Eukaryota</taxon>
        <taxon>Sar</taxon>
        <taxon>Stramenopiles</taxon>
        <taxon>Ochrophyta</taxon>
        <taxon>Bacillariophyta</taxon>
        <taxon>Fragilariophyceae</taxon>
        <taxon>Fragilariophycidae</taxon>
        <taxon>Rhabdonematales</taxon>
        <taxon>Grammatophoraceae</taxon>
        <taxon>Grammatophora</taxon>
    </lineage>
</organism>
<keyword evidence="1" id="KW-0812">Transmembrane</keyword>
<sequence length="150" mass="16793">MTVIDATKYMLQDIRKLSISVSVVHQRQCVVIVVLYFESHRKVVLVRTRLLGVVIQIRFFLVVLIFVSIDNSLLRDETTVDEDRLMSASLIQDDNQGSGVFKSLRNLLRYGGGLGSDFLLHCFVILQVGNRCSFAAGLSFGLLVCPEVSK</sequence>